<sequence length="132" mass="15772">MERFLVLVRTFSKHWSEYGKKLSQWDGLLLLMVHAWTLFLVACRGIWLEASKFIFSVLVSLLTFTIKWIRLVLQIQKKLRIFKSSGITEMRMRLAWWIAMNNMRQGGKNGYLLVSENDHPKICFVLPWRRVR</sequence>
<protein>
    <submittedName>
        <fullName evidence="2">Uncharacterized protein</fullName>
    </submittedName>
</protein>
<feature type="transmembrane region" description="Helical" evidence="1">
    <location>
        <begin position="53"/>
        <end position="73"/>
    </location>
</feature>
<evidence type="ECO:0000313" key="3">
    <source>
        <dbReference type="Proteomes" id="UP000320876"/>
    </source>
</evidence>
<keyword evidence="1" id="KW-0812">Transmembrane</keyword>
<keyword evidence="3" id="KW-1185">Reference proteome</keyword>
<evidence type="ECO:0000313" key="2">
    <source>
        <dbReference type="EMBL" id="TQJ04368.1"/>
    </source>
</evidence>
<organism evidence="2 3">
    <name type="scientific">Amycolatopsis cihanbeyliensis</name>
    <dbReference type="NCBI Taxonomy" id="1128664"/>
    <lineage>
        <taxon>Bacteria</taxon>
        <taxon>Bacillati</taxon>
        <taxon>Actinomycetota</taxon>
        <taxon>Actinomycetes</taxon>
        <taxon>Pseudonocardiales</taxon>
        <taxon>Pseudonocardiaceae</taxon>
        <taxon>Amycolatopsis</taxon>
    </lineage>
</organism>
<gene>
    <name evidence="2" type="ORF">FB471_4156</name>
</gene>
<reference evidence="2 3" key="1">
    <citation type="submission" date="2019-06" db="EMBL/GenBank/DDBJ databases">
        <title>Sequencing the genomes of 1000 actinobacteria strains.</title>
        <authorList>
            <person name="Klenk H.-P."/>
        </authorList>
    </citation>
    <scope>NUCLEOTIDE SEQUENCE [LARGE SCALE GENOMIC DNA]</scope>
    <source>
        <strain evidence="2 3">DSM 45679</strain>
    </source>
</reference>
<dbReference type="Proteomes" id="UP000320876">
    <property type="component" value="Unassembled WGS sequence"/>
</dbReference>
<evidence type="ECO:0000256" key="1">
    <source>
        <dbReference type="SAM" id="Phobius"/>
    </source>
</evidence>
<comment type="caution">
    <text evidence="2">The sequence shown here is derived from an EMBL/GenBank/DDBJ whole genome shotgun (WGS) entry which is preliminary data.</text>
</comment>
<accession>A0A542DMP8</accession>
<name>A0A542DMP8_AMYCI</name>
<keyword evidence="1" id="KW-0472">Membrane</keyword>
<feature type="transmembrane region" description="Helical" evidence="1">
    <location>
        <begin position="28"/>
        <end position="47"/>
    </location>
</feature>
<keyword evidence="1" id="KW-1133">Transmembrane helix</keyword>
<dbReference type="AlphaFoldDB" id="A0A542DMP8"/>
<dbReference type="EMBL" id="VFML01000001">
    <property type="protein sequence ID" value="TQJ04368.1"/>
    <property type="molecule type" value="Genomic_DNA"/>
</dbReference>
<proteinExistence type="predicted"/>